<dbReference type="InterPro" id="IPR050312">
    <property type="entry name" value="IolE/XylAMocC-like"/>
</dbReference>
<dbReference type="EC" id="5.3.99.-" evidence="2"/>
<dbReference type="PATRIC" id="fig|1302648.3.peg.335"/>
<evidence type="ECO:0000313" key="3">
    <source>
        <dbReference type="Proteomes" id="UP000029381"/>
    </source>
</evidence>
<proteinExistence type="predicted"/>
<evidence type="ECO:0000259" key="1">
    <source>
        <dbReference type="Pfam" id="PF01261"/>
    </source>
</evidence>
<dbReference type="InterPro" id="IPR036237">
    <property type="entry name" value="Xyl_isomerase-like_sf"/>
</dbReference>
<sequence length="277" mass="30724">MSTEIPLTISSLTLGANCSFEERISAAANAGYEGVGLTAEAYADALATGLTDEDFLQLLEKYQIKVTEVECIQAWAAEERSYEEKFKEQICFHMCHLFGVEHVNVALMEVDPLTVIAEKLAQLCARAQDLIIAVEPMPYSGIPDFATAKELIQQSQASNVGILLDAWHWFRASQTFSELTAEDARYIVAIQLNDAYQRPYASAILRDEAMHDRLAPGDGAIDLATFITMVRKADVQPALIGIEVVNDELLNEGIETTANYTYEQTAKVLENHWIDII</sequence>
<dbReference type="SUPFAM" id="SSF51658">
    <property type="entry name" value="Xylose isomerase-like"/>
    <property type="match status" value="1"/>
</dbReference>
<evidence type="ECO:0000313" key="2">
    <source>
        <dbReference type="EMBL" id="KFN92696.1"/>
    </source>
</evidence>
<accession>A0A091C4B4</accession>
<dbReference type="Pfam" id="PF01261">
    <property type="entry name" value="AP_endonuc_2"/>
    <property type="match status" value="1"/>
</dbReference>
<dbReference type="InterPro" id="IPR013022">
    <property type="entry name" value="Xyl_isomerase-like_TIM-brl"/>
</dbReference>
<organism evidence="2 3">
    <name type="scientific">Tetragenococcus muriaticus 3MR10-3</name>
    <dbReference type="NCBI Taxonomy" id="1302648"/>
    <lineage>
        <taxon>Bacteria</taxon>
        <taxon>Bacillati</taxon>
        <taxon>Bacillota</taxon>
        <taxon>Bacilli</taxon>
        <taxon>Lactobacillales</taxon>
        <taxon>Enterococcaceae</taxon>
        <taxon>Tetragenococcus</taxon>
    </lineage>
</organism>
<protein>
    <submittedName>
        <fullName evidence="2">Inosose isomerase</fullName>
        <ecNumber evidence="2">5.3.99.-</ecNumber>
    </submittedName>
</protein>
<dbReference type="EMBL" id="JPVT01000037">
    <property type="protein sequence ID" value="KFN92696.1"/>
    <property type="molecule type" value="Genomic_DNA"/>
</dbReference>
<dbReference type="AlphaFoldDB" id="A0A091C4B4"/>
<dbReference type="PANTHER" id="PTHR12110:SF48">
    <property type="entry name" value="BLL3656 PROTEIN"/>
    <property type="match status" value="1"/>
</dbReference>
<comment type="caution">
    <text evidence="2">The sequence shown here is derived from an EMBL/GenBank/DDBJ whole genome shotgun (WGS) entry which is preliminary data.</text>
</comment>
<dbReference type="Gene3D" id="3.20.20.150">
    <property type="entry name" value="Divalent-metal-dependent TIM barrel enzymes"/>
    <property type="match status" value="1"/>
</dbReference>
<keyword evidence="2" id="KW-0413">Isomerase</keyword>
<dbReference type="Proteomes" id="UP000029381">
    <property type="component" value="Unassembled WGS sequence"/>
</dbReference>
<feature type="domain" description="Xylose isomerase-like TIM barrel" evidence="1">
    <location>
        <begin position="25"/>
        <end position="259"/>
    </location>
</feature>
<gene>
    <name evidence="2" type="ORF">TMU3MR103_0349</name>
</gene>
<name>A0A091C4B4_9ENTE</name>
<dbReference type="GO" id="GO:0016853">
    <property type="term" value="F:isomerase activity"/>
    <property type="evidence" value="ECO:0007669"/>
    <property type="project" value="UniProtKB-KW"/>
</dbReference>
<keyword evidence="3" id="KW-1185">Reference proteome</keyword>
<reference evidence="2 3" key="1">
    <citation type="submission" date="2014-08" db="EMBL/GenBank/DDBJ databases">
        <title>Genome sequence of Tetragenococcus muriaticus.</title>
        <authorList>
            <person name="Chuea-nongthon C."/>
            <person name="Rodtong S."/>
            <person name="Yongsawatdigul J."/>
            <person name="Steele J.L."/>
            <person name="Liu X.-y."/>
            <person name="Speers J."/>
            <person name="Glasner J.D."/>
            <person name="Neeno-Eckwall E.C."/>
        </authorList>
    </citation>
    <scope>NUCLEOTIDE SEQUENCE [LARGE SCALE GENOMIC DNA]</scope>
    <source>
        <strain evidence="2 3">3MR10-3</strain>
    </source>
</reference>
<dbReference type="RefSeq" id="WP_038022097.1">
    <property type="nucleotide sequence ID" value="NZ_JPVT01000037.1"/>
</dbReference>
<dbReference type="PANTHER" id="PTHR12110">
    <property type="entry name" value="HYDROXYPYRUVATE ISOMERASE"/>
    <property type="match status" value="1"/>
</dbReference>